<evidence type="ECO:0000256" key="2">
    <source>
        <dbReference type="HAMAP-Rule" id="MF_01358"/>
    </source>
</evidence>
<dbReference type="NCBIfam" id="NF008974">
    <property type="entry name" value="PRK12322.1"/>
    <property type="match status" value="1"/>
</dbReference>
<feature type="domain" description="NADH-quinone oxidoreductase subunit D" evidence="3">
    <location>
        <begin position="119"/>
        <end position="290"/>
    </location>
</feature>
<dbReference type="SUPFAM" id="SSF56762">
    <property type="entry name" value="HydB/Nqo4-like"/>
    <property type="match status" value="1"/>
</dbReference>
<keyword evidence="2" id="KW-0472">Membrane</keyword>
<dbReference type="InterPro" id="IPR001135">
    <property type="entry name" value="NADH_Q_OxRdtase_suD"/>
</dbReference>
<keyword evidence="2" id="KW-0813">Transport</keyword>
<accession>A0A1H2R105</accession>
<dbReference type="NCBIfam" id="NF004739">
    <property type="entry name" value="PRK06075.1"/>
    <property type="match status" value="1"/>
</dbReference>
<feature type="domain" description="NADH-quinone oxidoreductase subunit D" evidence="3">
    <location>
        <begin position="291"/>
        <end position="364"/>
    </location>
</feature>
<evidence type="ECO:0000259" key="3">
    <source>
        <dbReference type="Pfam" id="PF00346"/>
    </source>
</evidence>
<dbReference type="RefSeq" id="WP_091735147.1">
    <property type="nucleotide sequence ID" value="NZ_FNNQ01000001.1"/>
</dbReference>
<dbReference type="Gene3D" id="1.10.645.10">
    <property type="entry name" value="Cytochrome-c3 Hydrogenase, chain B"/>
    <property type="match status" value="1"/>
</dbReference>
<reference evidence="4 5" key="1">
    <citation type="submission" date="2016-10" db="EMBL/GenBank/DDBJ databases">
        <authorList>
            <person name="de Groot N.N."/>
        </authorList>
    </citation>
    <scope>NUCLEOTIDE SEQUENCE [LARGE SCALE GENOMIC DNA]</scope>
    <source>
        <strain evidence="4 5">DSM 45610</strain>
    </source>
</reference>
<proteinExistence type="inferred from homology"/>
<comment type="subcellular location">
    <subcellularLocation>
        <location evidence="2">Cell membrane</location>
        <topology evidence="2">Peripheral membrane protein</topology>
        <orientation evidence="2">Cytoplasmic side</orientation>
    </subcellularLocation>
</comment>
<dbReference type="InterPro" id="IPR022885">
    <property type="entry name" value="NDH1_su_D/H"/>
</dbReference>
<dbReference type="Proteomes" id="UP000198534">
    <property type="component" value="Unassembled WGS sequence"/>
</dbReference>
<evidence type="ECO:0000313" key="4">
    <source>
        <dbReference type="EMBL" id="SDW13061.1"/>
    </source>
</evidence>
<dbReference type="GO" id="GO:0005886">
    <property type="term" value="C:plasma membrane"/>
    <property type="evidence" value="ECO:0007669"/>
    <property type="project" value="UniProtKB-SubCell"/>
</dbReference>
<dbReference type="GO" id="GO:0051287">
    <property type="term" value="F:NAD binding"/>
    <property type="evidence" value="ECO:0007669"/>
    <property type="project" value="InterPro"/>
</dbReference>
<dbReference type="EC" id="7.1.1.-" evidence="2"/>
<comment type="subunit">
    <text evidence="2">NDH-1 is composed of 14 different subunits. Subunits NuoB, C, D, E, F, and G constitute the peripheral sector of the complex.</text>
</comment>
<keyword evidence="1 2" id="KW-0874">Quinone</keyword>
<evidence type="ECO:0000313" key="5">
    <source>
        <dbReference type="Proteomes" id="UP000198534"/>
    </source>
</evidence>
<dbReference type="Pfam" id="PF00346">
    <property type="entry name" value="Complex1_49kDa"/>
    <property type="match status" value="2"/>
</dbReference>
<dbReference type="AlphaFoldDB" id="A0A1H2R105"/>
<dbReference type="STRING" id="1048340.SAMN05444487_101353"/>
<dbReference type="OrthoDB" id="9801496at2"/>
<keyword evidence="2" id="KW-1003">Cell membrane</keyword>
<dbReference type="InterPro" id="IPR029014">
    <property type="entry name" value="NiFe-Hase_large"/>
</dbReference>
<comment type="function">
    <text evidence="2">NDH-1 shuttles electrons from NADH, via FMN and iron-sulfur (Fe-S) centers, to quinones in the respiratory chain. The immediate electron acceptor for the enzyme in this species is believed to be a menaquinone. Couples the redox reaction to proton translocation (for every two electrons transferred, four hydrogen ions are translocated across the cytoplasmic membrane), and thus conserves the redox energy in a proton gradient.</text>
</comment>
<keyword evidence="2" id="KW-1278">Translocase</keyword>
<gene>
    <name evidence="2" type="primary">nuoD</name>
    <name evidence="4" type="ORF">SAMN05444487_101353</name>
</gene>
<keyword evidence="2" id="KW-0520">NAD</keyword>
<sequence>MRTEEMLLNVGPQHPSTHGVFRLVLRIDGEMIKEATPVIGYLHRGTEKLAEDLTYTQIIPYTDRMDYVNAMNNNHALVHAVEMLMDIEVPERAEYLRIIVNELNRVASHLVWFGTYLLDIGAMSPFLYAFRDREKIVDLFNELCGARLTYNYMRVGGVKWDAPVGWIKKVSDLVKELRLKHKEYMDLAGGNEIFLSRVKGIGQYDRNTAICFGLSGPCLRCTGVPRDLRKDEPYSIYNRFDFQVPVATEGDCRSRFDLRMEEIKESLSIVEQAVDSFPESGPIMAKVPRVLRPPEGEVYAAVENPRGELGVHVISKGKDKPWRIHWKRPSFSNLQILPHLLKGENVSNLIAILGAVDIVLGDVDA</sequence>
<keyword evidence="5" id="KW-1185">Reference proteome</keyword>
<protein>
    <recommendedName>
        <fullName evidence="2">NADH-quinone oxidoreductase subunit D</fullName>
        <ecNumber evidence="2">7.1.1.-</ecNumber>
    </recommendedName>
    <alternativeName>
        <fullName evidence="2">NADH dehydrogenase I subunit D</fullName>
    </alternativeName>
    <alternativeName>
        <fullName evidence="2">NDH-1 subunit D</fullName>
    </alternativeName>
</protein>
<comment type="similarity">
    <text evidence="2">Belongs to the complex I 49 kDa subunit family.</text>
</comment>
<dbReference type="PANTHER" id="PTHR11993:SF10">
    <property type="entry name" value="NADH DEHYDROGENASE [UBIQUINONE] IRON-SULFUR PROTEIN 2, MITOCHONDRIAL"/>
    <property type="match status" value="1"/>
</dbReference>
<name>A0A1H2R105_9BACL</name>
<dbReference type="PANTHER" id="PTHR11993">
    <property type="entry name" value="NADH-UBIQUINONE OXIDOREDUCTASE 49 KDA SUBUNIT"/>
    <property type="match status" value="1"/>
</dbReference>
<evidence type="ECO:0000256" key="1">
    <source>
        <dbReference type="ARBA" id="ARBA00022719"/>
    </source>
</evidence>
<dbReference type="GO" id="GO:0048038">
    <property type="term" value="F:quinone binding"/>
    <property type="evidence" value="ECO:0007669"/>
    <property type="project" value="UniProtKB-KW"/>
</dbReference>
<dbReference type="HAMAP" id="MF_01358">
    <property type="entry name" value="NDH1_NuoD"/>
    <property type="match status" value="1"/>
</dbReference>
<dbReference type="EMBL" id="FNNQ01000001">
    <property type="protein sequence ID" value="SDW13061.1"/>
    <property type="molecule type" value="Genomic_DNA"/>
</dbReference>
<comment type="catalytic activity">
    <reaction evidence="2">
        <text>a quinone + NADH + 5 H(+)(in) = a quinol + NAD(+) + 4 H(+)(out)</text>
        <dbReference type="Rhea" id="RHEA:57888"/>
        <dbReference type="ChEBI" id="CHEBI:15378"/>
        <dbReference type="ChEBI" id="CHEBI:24646"/>
        <dbReference type="ChEBI" id="CHEBI:57540"/>
        <dbReference type="ChEBI" id="CHEBI:57945"/>
        <dbReference type="ChEBI" id="CHEBI:132124"/>
    </reaction>
</comment>
<organism evidence="4 5">
    <name type="scientific">Marininema mesophilum</name>
    <dbReference type="NCBI Taxonomy" id="1048340"/>
    <lineage>
        <taxon>Bacteria</taxon>
        <taxon>Bacillati</taxon>
        <taxon>Bacillota</taxon>
        <taxon>Bacilli</taxon>
        <taxon>Bacillales</taxon>
        <taxon>Thermoactinomycetaceae</taxon>
        <taxon>Marininema</taxon>
    </lineage>
</organism>
<dbReference type="GO" id="GO:0050136">
    <property type="term" value="F:NADH dehydrogenase (quinone) (non-electrogenic) activity"/>
    <property type="evidence" value="ECO:0007669"/>
    <property type="project" value="UniProtKB-UniRule"/>
</dbReference>